<reference evidence="3" key="1">
    <citation type="submission" date="2013-07" db="EMBL/GenBank/DDBJ databases">
        <title>The genome of Eucalyptus grandis.</title>
        <authorList>
            <person name="Schmutz J."/>
            <person name="Hayes R."/>
            <person name="Myburg A."/>
            <person name="Tuskan G."/>
            <person name="Grattapaglia D."/>
            <person name="Rokhsar D.S."/>
        </authorList>
    </citation>
    <scope>NUCLEOTIDE SEQUENCE</scope>
    <source>
        <tissue evidence="3">Leaf extractions</tissue>
    </source>
</reference>
<evidence type="ECO:0000256" key="2">
    <source>
        <dbReference type="SAM" id="SignalP"/>
    </source>
</evidence>
<dbReference type="GO" id="GO:0010089">
    <property type="term" value="P:xylem development"/>
    <property type="evidence" value="ECO:0007669"/>
    <property type="project" value="InterPro"/>
</dbReference>
<protein>
    <submittedName>
        <fullName evidence="3">Uncharacterized protein</fullName>
    </submittedName>
</protein>
<dbReference type="AlphaFoldDB" id="A0A059AUA7"/>
<dbReference type="GO" id="GO:0048046">
    <property type="term" value="C:apoplast"/>
    <property type="evidence" value="ECO:0000318"/>
    <property type="project" value="GO_Central"/>
</dbReference>
<dbReference type="InParanoid" id="A0A059AUA7"/>
<evidence type="ECO:0000313" key="3">
    <source>
        <dbReference type="EMBL" id="KCW57266.1"/>
    </source>
</evidence>
<name>A0A059AUA7_EUCGR</name>
<organism evidence="3">
    <name type="scientific">Eucalyptus grandis</name>
    <name type="common">Flooded gum</name>
    <dbReference type="NCBI Taxonomy" id="71139"/>
    <lineage>
        <taxon>Eukaryota</taxon>
        <taxon>Viridiplantae</taxon>
        <taxon>Streptophyta</taxon>
        <taxon>Embryophyta</taxon>
        <taxon>Tracheophyta</taxon>
        <taxon>Spermatophyta</taxon>
        <taxon>Magnoliopsida</taxon>
        <taxon>eudicotyledons</taxon>
        <taxon>Gunneridae</taxon>
        <taxon>Pentapetalae</taxon>
        <taxon>rosids</taxon>
        <taxon>malvids</taxon>
        <taxon>Myrtales</taxon>
        <taxon>Myrtaceae</taxon>
        <taxon>Myrtoideae</taxon>
        <taxon>Eucalypteae</taxon>
        <taxon>Eucalyptus</taxon>
    </lineage>
</organism>
<dbReference type="GO" id="GO:0033612">
    <property type="term" value="F:receptor serine/threonine kinase binding"/>
    <property type="evidence" value="ECO:0000318"/>
    <property type="project" value="GO_Central"/>
</dbReference>
<accession>A0A059AUA7</accession>
<feature type="signal peptide" evidence="2">
    <location>
        <begin position="1"/>
        <end position="28"/>
    </location>
</feature>
<evidence type="ECO:0000256" key="1">
    <source>
        <dbReference type="SAM" id="MobiDB-lite"/>
    </source>
</evidence>
<dbReference type="PANTHER" id="PTHR35301:SF1">
    <property type="entry name" value="CLAVATA3_ESR (CLE)-RELATED PROTEIN 41-RELATED"/>
    <property type="match status" value="1"/>
</dbReference>
<gene>
    <name evidence="3" type="ORF">EUGRSUZ_H00070</name>
</gene>
<feature type="region of interest" description="Disordered" evidence="1">
    <location>
        <begin position="66"/>
        <end position="106"/>
    </location>
</feature>
<feature type="chain" id="PRO_5001568117" evidence="2">
    <location>
        <begin position="29"/>
        <end position="106"/>
    </location>
</feature>
<dbReference type="Gramene" id="KCW57266">
    <property type="protein sequence ID" value="KCW57266"/>
    <property type="gene ID" value="EUGRSUZ_H00070"/>
</dbReference>
<dbReference type="EMBL" id="KK198760">
    <property type="protein sequence ID" value="KCW57266.1"/>
    <property type="molecule type" value="Genomic_DNA"/>
</dbReference>
<keyword evidence="2" id="KW-0732">Signal</keyword>
<dbReference type="FunCoup" id="A0A059AUA7">
    <property type="interactions" value="25"/>
</dbReference>
<dbReference type="PANTHER" id="PTHR35301">
    <property type="entry name" value="CLAVATA3/ESR (CLE)-RELATED PROTEIN 41-RELATED"/>
    <property type="match status" value="1"/>
</dbReference>
<dbReference type="InterPro" id="IPR037495">
    <property type="entry name" value="CLE41/42/44"/>
</dbReference>
<feature type="compositionally biased region" description="Low complexity" evidence="1">
    <location>
        <begin position="66"/>
        <end position="83"/>
    </location>
</feature>
<sequence length="106" mass="11311">MAEWYSRRSSPQALLVFLGLLLILPILACPADLPEISSPSSPTHRPLLSSASSLETMELHRKLAEAAVTTASTTTATATTTSHTRSREFEAAAHEVPSGPNPESNK</sequence>
<proteinExistence type="predicted"/>